<evidence type="ECO:0000256" key="3">
    <source>
        <dbReference type="ARBA" id="ARBA00022490"/>
    </source>
</evidence>
<dbReference type="InterPro" id="IPR015807">
    <property type="entry name" value="His-tRNA-ligase"/>
</dbReference>
<keyword evidence="4" id="KW-0436">Ligase</keyword>
<dbReference type="InterPro" id="IPR004154">
    <property type="entry name" value="Anticodon-bd"/>
</dbReference>
<keyword evidence="8" id="KW-0030">Aminoacyl-tRNA synthetase</keyword>
<dbReference type="SMART" id="SM00991">
    <property type="entry name" value="WHEP-TRS"/>
    <property type="match status" value="1"/>
</dbReference>
<dbReference type="Pfam" id="PF03129">
    <property type="entry name" value="HGTP_anticodon"/>
    <property type="match status" value="1"/>
</dbReference>
<dbReference type="PIRSF" id="PIRSF001549">
    <property type="entry name" value="His-tRNA_synth"/>
    <property type="match status" value="1"/>
</dbReference>
<dbReference type="HAMAP" id="MF_00127">
    <property type="entry name" value="His_tRNA_synth"/>
    <property type="match status" value="1"/>
</dbReference>
<feature type="domain" description="Aminoacyl-transfer RNA synthetases class-II family profile" evidence="10">
    <location>
        <begin position="76"/>
        <end position="434"/>
    </location>
</feature>
<dbReference type="InterPro" id="IPR045864">
    <property type="entry name" value="aa-tRNA-synth_II/BPL/LPL"/>
</dbReference>
<dbReference type="InterPro" id="IPR041715">
    <property type="entry name" value="HisRS-like_core"/>
</dbReference>
<evidence type="ECO:0000256" key="4">
    <source>
        <dbReference type="ARBA" id="ARBA00022598"/>
    </source>
</evidence>
<dbReference type="EC" id="6.1.1.21" evidence="2"/>
<dbReference type="Gene3D" id="3.40.50.800">
    <property type="entry name" value="Anticodon-binding domain"/>
    <property type="match status" value="1"/>
</dbReference>
<dbReference type="InterPro" id="IPR036621">
    <property type="entry name" value="Anticodon-bd_dom_sf"/>
</dbReference>
<dbReference type="Gene3D" id="1.10.287.10">
    <property type="entry name" value="S15/NS1, RNA-binding"/>
    <property type="match status" value="1"/>
</dbReference>
<keyword evidence="13" id="KW-1185">Reference proteome</keyword>
<dbReference type="CDD" id="cd00773">
    <property type="entry name" value="HisRS-like_core"/>
    <property type="match status" value="1"/>
</dbReference>
<comment type="similarity">
    <text evidence="1">Belongs to the class-II aminoacyl-tRNA synthetase family.</text>
</comment>
<protein>
    <recommendedName>
        <fullName evidence="2">histidine--tRNA ligase</fullName>
        <ecNumber evidence="2">6.1.1.21</ecNumber>
    </recommendedName>
</protein>
<sequence>MSDQKEQLAQAIEAQGLKVRQLKSQKAEKEAIDAEVQTLLGLKKELTALEGVDKSGSAKPAKKAVKSSFTLKTAKGTKDYNDKDMAIREKVFNTITKVFKKHGAVTIDTPVFELKEILAGKYGEDSKLIYDLADQGGEECSLRYDLTVPFARFLAMNGKEYPNIKRYQIAKVYRRDQPAMTKGRMREFYQCDFDIAGTYDSMIPDSEILRILCEALTNLDVGKYTVKINHRKILDGIFEVCGVPEDNIRPISSAVDKLDKLPWVDVKKEMVEEKGLAPEVADKIGEYVKHKGGRDLLEMLLKDQVLMGNANAAAGLAEMGTLFDYLEIFEVMDKMSFDLSLARGLDYYTGIIYEAVTEKSAPPKLAEGIVNKKKQGSDELDESTVGVGSIAAGGRYDNLVGMFSGKNKKGVPNLQIPCVGVSIGVERVFSILMAKQKTEEIKSNETEVYVISVGDGLLKERMQIAKELWDAGIKATYMFKNKPRLDKQFDACEKDMIPFAVFIGKDELERGEVRVKDMRSKDESQKGGVTIKHADMIKELKSRLEHL</sequence>
<keyword evidence="7" id="KW-0648">Protein biosynthesis</keyword>
<keyword evidence="3" id="KW-0963">Cytoplasm</keyword>
<dbReference type="Proteomes" id="UP001473302">
    <property type="component" value="Unassembled WGS sequence"/>
</dbReference>
<dbReference type="Pfam" id="PF13393">
    <property type="entry name" value="tRNA-synt_His"/>
    <property type="match status" value="1"/>
</dbReference>
<name>A0ABP9Z0E9_9FUNG</name>
<evidence type="ECO:0000313" key="13">
    <source>
        <dbReference type="Proteomes" id="UP001473302"/>
    </source>
</evidence>
<evidence type="ECO:0000256" key="5">
    <source>
        <dbReference type="ARBA" id="ARBA00022741"/>
    </source>
</evidence>
<dbReference type="InterPro" id="IPR004516">
    <property type="entry name" value="HisRS/HisZ"/>
</dbReference>
<dbReference type="CDD" id="cd00939">
    <property type="entry name" value="MetRS_RNA"/>
    <property type="match status" value="1"/>
</dbReference>
<evidence type="ECO:0000256" key="6">
    <source>
        <dbReference type="ARBA" id="ARBA00022840"/>
    </source>
</evidence>
<dbReference type="PANTHER" id="PTHR11476:SF7">
    <property type="entry name" value="HISTIDINE--TRNA LIGASE"/>
    <property type="match status" value="1"/>
</dbReference>
<dbReference type="PANTHER" id="PTHR11476">
    <property type="entry name" value="HISTIDYL-TRNA SYNTHETASE"/>
    <property type="match status" value="1"/>
</dbReference>
<dbReference type="SUPFAM" id="SSF47060">
    <property type="entry name" value="S15/NS1 RNA-binding domain"/>
    <property type="match status" value="1"/>
</dbReference>
<dbReference type="NCBIfam" id="TIGR00442">
    <property type="entry name" value="hisS"/>
    <property type="match status" value="1"/>
</dbReference>
<dbReference type="InterPro" id="IPR006195">
    <property type="entry name" value="aa-tRNA-synth_II"/>
</dbReference>
<dbReference type="EMBL" id="BAABUK010000013">
    <property type="protein sequence ID" value="GAA5812590.1"/>
    <property type="molecule type" value="Genomic_DNA"/>
</dbReference>
<accession>A0ABP9Z0E9</accession>
<dbReference type="InterPro" id="IPR009068">
    <property type="entry name" value="uS15_NS1_RNA-bd_sf"/>
</dbReference>
<evidence type="ECO:0000256" key="9">
    <source>
        <dbReference type="ARBA" id="ARBA00047639"/>
    </source>
</evidence>
<comment type="catalytic activity">
    <reaction evidence="9">
        <text>tRNA(His) + L-histidine + ATP = L-histidyl-tRNA(His) + AMP + diphosphate + H(+)</text>
        <dbReference type="Rhea" id="RHEA:17313"/>
        <dbReference type="Rhea" id="RHEA-COMP:9665"/>
        <dbReference type="Rhea" id="RHEA-COMP:9689"/>
        <dbReference type="ChEBI" id="CHEBI:15378"/>
        <dbReference type="ChEBI" id="CHEBI:30616"/>
        <dbReference type="ChEBI" id="CHEBI:33019"/>
        <dbReference type="ChEBI" id="CHEBI:57595"/>
        <dbReference type="ChEBI" id="CHEBI:78442"/>
        <dbReference type="ChEBI" id="CHEBI:78527"/>
        <dbReference type="ChEBI" id="CHEBI:456215"/>
        <dbReference type="EC" id="6.1.1.21"/>
    </reaction>
</comment>
<evidence type="ECO:0000259" key="11">
    <source>
        <dbReference type="PROSITE" id="PS51185"/>
    </source>
</evidence>
<dbReference type="Pfam" id="PF00458">
    <property type="entry name" value="WHEP-TRS"/>
    <property type="match status" value="1"/>
</dbReference>
<dbReference type="Gene3D" id="3.30.930.10">
    <property type="entry name" value="Bira Bifunctional Protein, Domain 2"/>
    <property type="match status" value="1"/>
</dbReference>
<evidence type="ECO:0000256" key="8">
    <source>
        <dbReference type="ARBA" id="ARBA00023146"/>
    </source>
</evidence>
<dbReference type="PROSITE" id="PS51185">
    <property type="entry name" value="WHEP_TRS_2"/>
    <property type="match status" value="1"/>
</dbReference>
<evidence type="ECO:0000256" key="2">
    <source>
        <dbReference type="ARBA" id="ARBA00012815"/>
    </source>
</evidence>
<keyword evidence="5" id="KW-0547">Nucleotide-binding</keyword>
<dbReference type="SUPFAM" id="SSF55681">
    <property type="entry name" value="Class II aaRS and biotin synthetases"/>
    <property type="match status" value="1"/>
</dbReference>
<dbReference type="InterPro" id="IPR033656">
    <property type="entry name" value="HisRS_anticodon"/>
</dbReference>
<dbReference type="PROSITE" id="PS50862">
    <property type="entry name" value="AA_TRNA_LIGASE_II"/>
    <property type="match status" value="1"/>
</dbReference>
<reference evidence="12 13" key="1">
    <citation type="submission" date="2024-04" db="EMBL/GenBank/DDBJ databases">
        <title>genome sequences of Mucor flavus KT1a and Helicostylum pulchrum KT1b strains isolated from the surface of a dry-aged beef.</title>
        <authorList>
            <person name="Toyotome T."/>
            <person name="Hosono M."/>
            <person name="Torimaru M."/>
            <person name="Fukuda K."/>
            <person name="Mikami N."/>
        </authorList>
    </citation>
    <scope>NUCLEOTIDE SEQUENCE [LARGE SCALE GENOMIC DNA]</scope>
    <source>
        <strain evidence="12 13">KT1a</strain>
    </source>
</reference>
<comment type="caution">
    <text evidence="12">The sequence shown here is derived from an EMBL/GenBank/DDBJ whole genome shotgun (WGS) entry which is preliminary data.</text>
</comment>
<feature type="domain" description="WHEP-TRS" evidence="11">
    <location>
        <begin position="4"/>
        <end position="60"/>
    </location>
</feature>
<evidence type="ECO:0000256" key="7">
    <source>
        <dbReference type="ARBA" id="ARBA00022917"/>
    </source>
</evidence>
<evidence type="ECO:0000256" key="1">
    <source>
        <dbReference type="ARBA" id="ARBA00008226"/>
    </source>
</evidence>
<keyword evidence="6" id="KW-0067">ATP-binding</keyword>
<dbReference type="SUPFAM" id="SSF52954">
    <property type="entry name" value="Class II aaRS ABD-related"/>
    <property type="match status" value="1"/>
</dbReference>
<dbReference type="CDD" id="cd00859">
    <property type="entry name" value="HisRS_anticodon"/>
    <property type="match status" value="1"/>
</dbReference>
<evidence type="ECO:0000259" key="10">
    <source>
        <dbReference type="PROSITE" id="PS50862"/>
    </source>
</evidence>
<evidence type="ECO:0000313" key="12">
    <source>
        <dbReference type="EMBL" id="GAA5812590.1"/>
    </source>
</evidence>
<gene>
    <name evidence="12" type="ORF">MFLAVUS_006047</name>
</gene>
<proteinExistence type="inferred from homology"/>
<organism evidence="12 13">
    <name type="scientific">Mucor flavus</name>
    <dbReference type="NCBI Taxonomy" id="439312"/>
    <lineage>
        <taxon>Eukaryota</taxon>
        <taxon>Fungi</taxon>
        <taxon>Fungi incertae sedis</taxon>
        <taxon>Mucoromycota</taxon>
        <taxon>Mucoromycotina</taxon>
        <taxon>Mucoromycetes</taxon>
        <taxon>Mucorales</taxon>
        <taxon>Mucorineae</taxon>
        <taxon>Mucoraceae</taxon>
        <taxon>Mucor</taxon>
    </lineage>
</organism>
<dbReference type="InterPro" id="IPR000738">
    <property type="entry name" value="WHEP-TRS_dom"/>
</dbReference>